<dbReference type="Gene3D" id="1.10.443.10">
    <property type="entry name" value="Intergrase catalytic core"/>
    <property type="match status" value="1"/>
</dbReference>
<dbReference type="GO" id="GO:0003677">
    <property type="term" value="F:DNA binding"/>
    <property type="evidence" value="ECO:0007669"/>
    <property type="project" value="UniProtKB-UniRule"/>
</dbReference>
<dbReference type="AlphaFoldDB" id="A0A0S4WJY7"/>
<dbReference type="CDD" id="cd01184">
    <property type="entry name" value="INT_C_like_1"/>
    <property type="match status" value="1"/>
</dbReference>
<proteinExistence type="inferred from homology"/>
<dbReference type="InterPro" id="IPR050090">
    <property type="entry name" value="Tyrosine_recombinase_XerCD"/>
</dbReference>
<feature type="domain" description="Tyr recombinase" evidence="6">
    <location>
        <begin position="321"/>
        <end position="514"/>
    </location>
</feature>
<evidence type="ECO:0000256" key="1">
    <source>
        <dbReference type="ARBA" id="ARBA00008857"/>
    </source>
</evidence>
<evidence type="ECO:0000256" key="3">
    <source>
        <dbReference type="ARBA" id="ARBA00023125"/>
    </source>
</evidence>
<organism evidence="8">
    <name type="scientific">Ralstonia solanacearum</name>
    <name type="common">Pseudomonas solanacearum</name>
    <dbReference type="NCBI Taxonomy" id="305"/>
    <lineage>
        <taxon>Bacteria</taxon>
        <taxon>Pseudomonadati</taxon>
        <taxon>Pseudomonadota</taxon>
        <taxon>Betaproteobacteria</taxon>
        <taxon>Burkholderiales</taxon>
        <taxon>Burkholderiaceae</taxon>
        <taxon>Ralstonia</taxon>
        <taxon>Ralstonia solanacearum species complex</taxon>
    </lineage>
</organism>
<dbReference type="InterPro" id="IPR013762">
    <property type="entry name" value="Integrase-like_cat_sf"/>
</dbReference>
<dbReference type="PROSITE" id="PS51898">
    <property type="entry name" value="TYR_RECOMBINASE"/>
    <property type="match status" value="1"/>
</dbReference>
<keyword evidence="4" id="KW-0233">DNA recombination</keyword>
<dbReference type="InterPro" id="IPR002104">
    <property type="entry name" value="Integrase_catalytic"/>
</dbReference>
<reference evidence="8" key="1">
    <citation type="submission" date="2015-10" db="EMBL/GenBank/DDBJ databases">
        <authorList>
            <person name="Gilbert D.G."/>
        </authorList>
    </citation>
    <scope>NUCLEOTIDE SEQUENCE</scope>
    <source>
        <strain evidence="8">Phyl III-seqv23</strain>
    </source>
</reference>
<sequence length="561" mass="62596">MSHFLWITALHLPSHLAKSRHGVFYFRLTFRTGGVTTERRISLRTKNPQEARFKALCLSGIMTVRKQEQQRGAALDYLSTAGNIAGQRPDSDFLLNLLHRVDRQRLAELAGLSLEAVNELLTPTAEPDTRRLDIEMPGGFAIRNVNSDEDMGRAVHILKAMNLSPEALAALITSNPNPARAAPVPASPPVAPQADTTEAGGTTIQEMVPRFATRKRNKLAAKTLYEYGNYHRLFVEWLEARKKKKHIPVHSITRADMADFIDDLMDQGIGAKTIQQKYLAAISGLFELAQTTGVIPEGQQLVSRGHKIFSKADAKKSAITNSYKAFTEDELKRIFQPTLLSQAERPADFWLPMLGLFTGGRISELAQMDIADVQQHNGVWAFSINDEGDKSLKTLAAIRLIPIHPVLIQCGILDYVNDAKAHGIKLFSYLTPNKFGSYGDTPSERWGNHLDTLNIKDPQKVFHSFRSTSNNRLKQKGVSEESRCQFVGHEHDTVNSAIYSDPHNLQFLLDNVASKRDYPALDFKALKYQPGQFSDMLAHLCAKKESRARHKAAKAKLGANR</sequence>
<evidence type="ECO:0000256" key="4">
    <source>
        <dbReference type="ARBA" id="ARBA00023172"/>
    </source>
</evidence>
<evidence type="ECO:0000313" key="8">
    <source>
        <dbReference type="EMBL" id="CUV47147.1"/>
    </source>
</evidence>
<keyword evidence="3 5" id="KW-0238">DNA-binding</keyword>
<gene>
    <name evidence="8" type="ORF">TO10_v1_850023</name>
</gene>
<dbReference type="GO" id="GO:0015074">
    <property type="term" value="P:DNA integration"/>
    <property type="evidence" value="ECO:0007669"/>
    <property type="project" value="UniProtKB-KW"/>
</dbReference>
<accession>A0A0S4WJY7</accession>
<dbReference type="InterPro" id="IPR010998">
    <property type="entry name" value="Integrase_recombinase_N"/>
</dbReference>
<dbReference type="GO" id="GO:0006310">
    <property type="term" value="P:DNA recombination"/>
    <property type="evidence" value="ECO:0007669"/>
    <property type="project" value="UniProtKB-KW"/>
</dbReference>
<evidence type="ECO:0000259" key="6">
    <source>
        <dbReference type="PROSITE" id="PS51898"/>
    </source>
</evidence>
<dbReference type="InterPro" id="IPR044068">
    <property type="entry name" value="CB"/>
</dbReference>
<dbReference type="PANTHER" id="PTHR30349:SF41">
    <property type="entry name" value="INTEGRASE_RECOMBINASE PROTEIN MJ0367-RELATED"/>
    <property type="match status" value="1"/>
</dbReference>
<dbReference type="PROSITE" id="PS51900">
    <property type="entry name" value="CB"/>
    <property type="match status" value="1"/>
</dbReference>
<protein>
    <submittedName>
        <fullName evidence="8">Phage integrase</fullName>
    </submittedName>
</protein>
<name>A0A0S4WJY7_RALSL</name>
<dbReference type="EMBL" id="LN899827">
    <property type="protein sequence ID" value="CUV47147.1"/>
    <property type="molecule type" value="Genomic_DNA"/>
</dbReference>
<evidence type="ECO:0000256" key="5">
    <source>
        <dbReference type="PROSITE-ProRule" id="PRU01248"/>
    </source>
</evidence>
<evidence type="ECO:0000259" key="7">
    <source>
        <dbReference type="PROSITE" id="PS51900"/>
    </source>
</evidence>
<dbReference type="SUPFAM" id="SSF56349">
    <property type="entry name" value="DNA breaking-rejoining enzymes"/>
    <property type="match status" value="1"/>
</dbReference>
<keyword evidence="2" id="KW-0229">DNA integration</keyword>
<evidence type="ECO:0000256" key="2">
    <source>
        <dbReference type="ARBA" id="ARBA00022908"/>
    </source>
</evidence>
<dbReference type="InterPro" id="IPR011010">
    <property type="entry name" value="DNA_brk_join_enz"/>
</dbReference>
<dbReference type="Gene3D" id="1.10.150.130">
    <property type="match status" value="1"/>
</dbReference>
<dbReference type="PANTHER" id="PTHR30349">
    <property type="entry name" value="PHAGE INTEGRASE-RELATED"/>
    <property type="match status" value="1"/>
</dbReference>
<comment type="similarity">
    <text evidence="1">Belongs to the 'phage' integrase family.</text>
</comment>
<feature type="domain" description="Core-binding (CB)" evidence="7">
    <location>
        <begin position="202"/>
        <end position="290"/>
    </location>
</feature>